<gene>
    <name evidence="7" type="primary">GSTU27</name>
</gene>
<dbReference type="SFLD" id="SFLDS00019">
    <property type="entry name" value="Glutathione_Transferase_(cytos"/>
    <property type="match status" value="1"/>
</dbReference>
<evidence type="ECO:0000256" key="1">
    <source>
        <dbReference type="ARBA" id="ARBA00012452"/>
    </source>
</evidence>
<proteinExistence type="evidence at transcript level"/>
<dbReference type="InterPro" id="IPR036249">
    <property type="entry name" value="Thioredoxin-like_sf"/>
</dbReference>
<dbReference type="Gene3D" id="3.40.30.10">
    <property type="entry name" value="Glutaredoxin"/>
    <property type="match status" value="1"/>
</dbReference>
<dbReference type="CDD" id="cd03185">
    <property type="entry name" value="GST_C_Tau"/>
    <property type="match status" value="1"/>
</dbReference>
<dbReference type="InterPro" id="IPR004046">
    <property type="entry name" value="GST_C"/>
</dbReference>
<keyword evidence="2 7" id="KW-0808">Transferase</keyword>
<name>A0A9E8M5Q8_9CONI</name>
<dbReference type="AlphaFoldDB" id="A0A9E8M5Q8"/>
<protein>
    <recommendedName>
        <fullName evidence="1">glutathione transferase</fullName>
        <ecNumber evidence="1">2.5.1.18</ecNumber>
    </recommendedName>
</protein>
<dbReference type="InterPro" id="IPR004045">
    <property type="entry name" value="Glutathione_S-Trfase_N"/>
</dbReference>
<dbReference type="SFLD" id="SFLDG01152">
    <property type="entry name" value="Main.3:_Omega-_and_Tau-like"/>
    <property type="match status" value="1"/>
</dbReference>
<evidence type="ECO:0000259" key="6">
    <source>
        <dbReference type="PROSITE" id="PS50405"/>
    </source>
</evidence>
<evidence type="ECO:0000256" key="3">
    <source>
        <dbReference type="ARBA" id="ARBA00025743"/>
    </source>
</evidence>
<dbReference type="SUPFAM" id="SSF47616">
    <property type="entry name" value="GST C-terminal domain-like"/>
    <property type="match status" value="1"/>
</dbReference>
<accession>A0A9E8M5Q8</accession>
<dbReference type="SFLD" id="SFLDG00358">
    <property type="entry name" value="Main_(cytGST)"/>
    <property type="match status" value="1"/>
</dbReference>
<organism evidence="7">
    <name type="scientific">Pinus densata</name>
    <dbReference type="NCBI Taxonomy" id="190402"/>
    <lineage>
        <taxon>Eukaryota</taxon>
        <taxon>Viridiplantae</taxon>
        <taxon>Streptophyta</taxon>
        <taxon>Embryophyta</taxon>
        <taxon>Tracheophyta</taxon>
        <taxon>Spermatophyta</taxon>
        <taxon>Pinopsida</taxon>
        <taxon>Pinidae</taxon>
        <taxon>Conifers I</taxon>
        <taxon>Pinales</taxon>
        <taxon>Pinaceae</taxon>
        <taxon>Pinus</taxon>
        <taxon>Pinus subgen. Pinus</taxon>
    </lineage>
</organism>
<feature type="domain" description="GST N-terminal" evidence="5">
    <location>
        <begin position="8"/>
        <end position="88"/>
    </location>
</feature>
<dbReference type="FunFam" id="1.20.1050.10:FF:000016">
    <property type="entry name" value="Glutathione S-transferase U9"/>
    <property type="match status" value="1"/>
</dbReference>
<dbReference type="SUPFAM" id="SSF52833">
    <property type="entry name" value="Thioredoxin-like"/>
    <property type="match status" value="1"/>
</dbReference>
<dbReference type="InterPro" id="IPR036282">
    <property type="entry name" value="Glutathione-S-Trfase_C_sf"/>
</dbReference>
<dbReference type="InterPro" id="IPR045074">
    <property type="entry name" value="GST_C_Tau"/>
</dbReference>
<dbReference type="EC" id="2.5.1.18" evidence="1"/>
<dbReference type="GO" id="GO:0006749">
    <property type="term" value="P:glutathione metabolic process"/>
    <property type="evidence" value="ECO:0007669"/>
    <property type="project" value="InterPro"/>
</dbReference>
<dbReference type="InterPro" id="IPR045073">
    <property type="entry name" value="Omega/Tau-like"/>
</dbReference>
<feature type="domain" description="GST C-terminal" evidence="6">
    <location>
        <begin position="95"/>
        <end position="232"/>
    </location>
</feature>
<evidence type="ECO:0000256" key="4">
    <source>
        <dbReference type="ARBA" id="ARBA00047960"/>
    </source>
</evidence>
<dbReference type="FunFam" id="3.40.30.10:FF:000044">
    <property type="entry name" value="Glutathione S-transferase GSTU6"/>
    <property type="match status" value="1"/>
</dbReference>
<dbReference type="Pfam" id="PF00043">
    <property type="entry name" value="GST_C"/>
    <property type="match status" value="1"/>
</dbReference>
<dbReference type="Gene3D" id="1.20.1050.10">
    <property type="match status" value="1"/>
</dbReference>
<evidence type="ECO:0000259" key="5">
    <source>
        <dbReference type="PROSITE" id="PS50404"/>
    </source>
</evidence>
<dbReference type="GO" id="GO:0005737">
    <property type="term" value="C:cytoplasm"/>
    <property type="evidence" value="ECO:0007669"/>
    <property type="project" value="TreeGrafter"/>
</dbReference>
<evidence type="ECO:0000256" key="2">
    <source>
        <dbReference type="ARBA" id="ARBA00022679"/>
    </source>
</evidence>
<dbReference type="GO" id="GO:0004364">
    <property type="term" value="F:glutathione transferase activity"/>
    <property type="evidence" value="ECO:0007669"/>
    <property type="project" value="UniProtKB-EC"/>
</dbReference>
<dbReference type="InterPro" id="IPR010987">
    <property type="entry name" value="Glutathione-S-Trfase_C-like"/>
</dbReference>
<dbReference type="PROSITE" id="PS50405">
    <property type="entry name" value="GST_CTER"/>
    <property type="match status" value="1"/>
</dbReference>
<dbReference type="EMBL" id="ON304336">
    <property type="protein sequence ID" value="WAA68370.1"/>
    <property type="molecule type" value="mRNA"/>
</dbReference>
<evidence type="ECO:0000313" key="7">
    <source>
        <dbReference type="EMBL" id="WAA68370.1"/>
    </source>
</evidence>
<dbReference type="CDD" id="cd03058">
    <property type="entry name" value="GST_N_Tau"/>
    <property type="match status" value="1"/>
</dbReference>
<comment type="catalytic activity">
    <reaction evidence="4">
        <text>RX + glutathione = an S-substituted glutathione + a halide anion + H(+)</text>
        <dbReference type="Rhea" id="RHEA:16437"/>
        <dbReference type="ChEBI" id="CHEBI:15378"/>
        <dbReference type="ChEBI" id="CHEBI:16042"/>
        <dbReference type="ChEBI" id="CHEBI:17792"/>
        <dbReference type="ChEBI" id="CHEBI:57925"/>
        <dbReference type="ChEBI" id="CHEBI:90779"/>
        <dbReference type="EC" id="2.5.1.18"/>
    </reaction>
</comment>
<reference evidence="7" key="1">
    <citation type="submission" date="2022-04" db="EMBL/GenBank/DDBJ databases">
        <title>Functional significance of asymmetrical retention of parental alleles in a hybrid pine species complex.</title>
        <authorList>
            <person name="Qu C."/>
        </authorList>
    </citation>
    <scope>NUCLEOTIDE SEQUENCE</scope>
</reference>
<dbReference type="Pfam" id="PF02798">
    <property type="entry name" value="GST_N"/>
    <property type="match status" value="1"/>
</dbReference>
<dbReference type="PANTHER" id="PTHR11260:SF781">
    <property type="entry name" value="GLUTATHIONE S-TRANSFERASE U19"/>
    <property type="match status" value="1"/>
</dbReference>
<dbReference type="PANTHER" id="PTHR11260">
    <property type="entry name" value="GLUTATHIONE S-TRANSFERASE, GST, SUPERFAMILY, GST DOMAIN CONTAINING"/>
    <property type="match status" value="1"/>
</dbReference>
<dbReference type="GO" id="GO:0009407">
    <property type="term" value="P:toxin catabolic process"/>
    <property type="evidence" value="ECO:0007669"/>
    <property type="project" value="UniProtKB-ARBA"/>
</dbReference>
<sequence>MATEGEKGQVKLLGVTLSPFVVRVCIALALKGIDYEFIQEHFLHPKSELLLKSNPVHKKVPVLIHNGKPICESMIIVQYIEEAWGNKGPNLMPKDPYERAIARFWAAFVDDKLFPSMQAALLGQGGQLQKAVEESVTNFLLIEEALRTNHCFAGKVYFGGDEIGLIDIALGGLSAFIKGVEKATESVLIDPEKMPLLSAWMDRFCKIDVVKEVMPDPAEYISVRRARMISPPTAN</sequence>
<dbReference type="InterPro" id="IPR040079">
    <property type="entry name" value="Glutathione_S-Trfase"/>
</dbReference>
<comment type="similarity">
    <text evidence="3">Belongs to the GST superfamily. Tau family.</text>
</comment>
<dbReference type="PROSITE" id="PS50404">
    <property type="entry name" value="GST_NTER"/>
    <property type="match status" value="1"/>
</dbReference>